<accession>A0AAP0B1W1</accession>
<keyword evidence="1" id="KW-1133">Transmembrane helix</keyword>
<keyword evidence="1" id="KW-0472">Membrane</keyword>
<comment type="caution">
    <text evidence="2">The sequence shown here is derived from an EMBL/GenBank/DDBJ whole genome shotgun (WGS) entry which is preliminary data.</text>
</comment>
<keyword evidence="1" id="KW-0812">Transmembrane</keyword>
<proteinExistence type="predicted"/>
<sequence length="64" mass="7232">MLQQRRSPLLNEGLHGEGRSRQLLVMLLGFVSSISILLPAIFLLIWFGAPSLTFRPTILRGRKD</sequence>
<gene>
    <name evidence="2" type="ORF">KSP39_PZI019512</name>
</gene>
<organism evidence="2 3">
    <name type="scientific">Platanthera zijinensis</name>
    <dbReference type="NCBI Taxonomy" id="2320716"/>
    <lineage>
        <taxon>Eukaryota</taxon>
        <taxon>Viridiplantae</taxon>
        <taxon>Streptophyta</taxon>
        <taxon>Embryophyta</taxon>
        <taxon>Tracheophyta</taxon>
        <taxon>Spermatophyta</taxon>
        <taxon>Magnoliopsida</taxon>
        <taxon>Liliopsida</taxon>
        <taxon>Asparagales</taxon>
        <taxon>Orchidaceae</taxon>
        <taxon>Orchidoideae</taxon>
        <taxon>Orchideae</taxon>
        <taxon>Orchidinae</taxon>
        <taxon>Platanthera</taxon>
    </lineage>
</organism>
<protein>
    <submittedName>
        <fullName evidence="2">Uncharacterized protein</fullName>
    </submittedName>
</protein>
<dbReference type="AlphaFoldDB" id="A0AAP0B1W1"/>
<evidence type="ECO:0000256" key="1">
    <source>
        <dbReference type="SAM" id="Phobius"/>
    </source>
</evidence>
<reference evidence="2 3" key="1">
    <citation type="journal article" date="2022" name="Nat. Plants">
        <title>Genomes of leafy and leafless Platanthera orchids illuminate the evolution of mycoheterotrophy.</title>
        <authorList>
            <person name="Li M.H."/>
            <person name="Liu K.W."/>
            <person name="Li Z."/>
            <person name="Lu H.C."/>
            <person name="Ye Q.L."/>
            <person name="Zhang D."/>
            <person name="Wang J.Y."/>
            <person name="Li Y.F."/>
            <person name="Zhong Z.M."/>
            <person name="Liu X."/>
            <person name="Yu X."/>
            <person name="Liu D.K."/>
            <person name="Tu X.D."/>
            <person name="Liu B."/>
            <person name="Hao Y."/>
            <person name="Liao X.Y."/>
            <person name="Jiang Y.T."/>
            <person name="Sun W.H."/>
            <person name="Chen J."/>
            <person name="Chen Y.Q."/>
            <person name="Ai Y."/>
            <person name="Zhai J.W."/>
            <person name="Wu S.S."/>
            <person name="Zhou Z."/>
            <person name="Hsiao Y.Y."/>
            <person name="Wu W.L."/>
            <person name="Chen Y.Y."/>
            <person name="Lin Y.F."/>
            <person name="Hsu J.L."/>
            <person name="Li C.Y."/>
            <person name="Wang Z.W."/>
            <person name="Zhao X."/>
            <person name="Zhong W.Y."/>
            <person name="Ma X.K."/>
            <person name="Ma L."/>
            <person name="Huang J."/>
            <person name="Chen G.Z."/>
            <person name="Huang M.Z."/>
            <person name="Huang L."/>
            <person name="Peng D.H."/>
            <person name="Luo Y.B."/>
            <person name="Zou S.Q."/>
            <person name="Chen S.P."/>
            <person name="Lan S."/>
            <person name="Tsai W.C."/>
            <person name="Van de Peer Y."/>
            <person name="Liu Z.J."/>
        </authorList>
    </citation>
    <scope>NUCLEOTIDE SEQUENCE [LARGE SCALE GENOMIC DNA]</scope>
    <source>
        <strain evidence="2">Lor287</strain>
    </source>
</reference>
<keyword evidence="3" id="KW-1185">Reference proteome</keyword>
<dbReference type="Proteomes" id="UP001418222">
    <property type="component" value="Unassembled WGS sequence"/>
</dbReference>
<feature type="transmembrane region" description="Helical" evidence="1">
    <location>
        <begin position="23"/>
        <end position="47"/>
    </location>
</feature>
<name>A0AAP0B1W1_9ASPA</name>
<dbReference type="EMBL" id="JBBWWQ010000017">
    <property type="protein sequence ID" value="KAK8923855.1"/>
    <property type="molecule type" value="Genomic_DNA"/>
</dbReference>
<evidence type="ECO:0000313" key="3">
    <source>
        <dbReference type="Proteomes" id="UP001418222"/>
    </source>
</evidence>
<evidence type="ECO:0000313" key="2">
    <source>
        <dbReference type="EMBL" id="KAK8923855.1"/>
    </source>
</evidence>